<dbReference type="GO" id="GO:0003677">
    <property type="term" value="F:DNA binding"/>
    <property type="evidence" value="ECO:0007669"/>
    <property type="project" value="UniProtKB-KW"/>
</dbReference>
<dbReference type="Pfam" id="PF13392">
    <property type="entry name" value="HNH_3"/>
    <property type="match status" value="1"/>
</dbReference>
<dbReference type="InterPro" id="IPR016177">
    <property type="entry name" value="DNA-bd_dom_sf"/>
</dbReference>
<dbReference type="OrthoDB" id="25875at10239"/>
<sequence length="162" mass="18900">MSNTSILSDWFELDGETVMWKKAGRGIPLDRIARTRLEKNGYVYLWCRGKRFLLHRVKFFLKYGYAPEYIDHVDGNPLNNDFHNIREATNQQNLRNMSKRSNATSRFKGVCRKRNKWRAYIAVDSKQINLGVFVNEEDAARAYNQKAIELFGEFAKVNNVGS</sequence>
<dbReference type="Proteomes" id="UP000000456">
    <property type="component" value="Segment"/>
</dbReference>
<gene>
    <name evidence="5" type="ORF">GAP52_060</name>
</gene>
<keyword evidence="6" id="KW-1185">Reference proteome</keyword>
<accession>K4FBB5</accession>
<evidence type="ECO:0000259" key="4">
    <source>
        <dbReference type="PROSITE" id="PS51032"/>
    </source>
</evidence>
<evidence type="ECO:0000313" key="6">
    <source>
        <dbReference type="Proteomes" id="UP000000456"/>
    </source>
</evidence>
<evidence type="ECO:0000313" key="5">
    <source>
        <dbReference type="EMBL" id="AFC22054.1"/>
    </source>
</evidence>
<dbReference type="InterPro" id="IPR001471">
    <property type="entry name" value="AP2/ERF_dom"/>
</dbReference>
<organism evidence="5 6">
    <name type="scientific">Cronobacter phage vB_CsaP_GAP52</name>
    <dbReference type="NCBI Taxonomy" id="1141137"/>
    <lineage>
        <taxon>Viruses</taxon>
        <taxon>Duplodnaviria</taxon>
        <taxon>Heunggongvirae</taxon>
        <taxon>Uroviricota</taxon>
        <taxon>Caudoviricetes</taxon>
        <taxon>Grimontviridae</taxon>
        <taxon>Crifsvirus</taxon>
        <taxon>Crifsvirus GAP52</taxon>
    </lineage>
</organism>
<evidence type="ECO:0000256" key="3">
    <source>
        <dbReference type="ARBA" id="ARBA00023163"/>
    </source>
</evidence>
<keyword evidence="5" id="KW-0540">Nuclease</keyword>
<dbReference type="GO" id="GO:0004519">
    <property type="term" value="F:endonuclease activity"/>
    <property type="evidence" value="ECO:0007669"/>
    <property type="project" value="UniProtKB-KW"/>
</dbReference>
<keyword evidence="1" id="KW-0805">Transcription regulation</keyword>
<keyword evidence="2" id="KW-0238">DNA-binding</keyword>
<protein>
    <submittedName>
        <fullName evidence="5">Putative homing endonuclease</fullName>
    </submittedName>
</protein>
<proteinExistence type="predicted"/>
<dbReference type="Gene3D" id="3.30.730.10">
    <property type="entry name" value="AP2/ERF domain"/>
    <property type="match status" value="1"/>
</dbReference>
<dbReference type="SUPFAM" id="SSF54060">
    <property type="entry name" value="His-Me finger endonucleases"/>
    <property type="match status" value="1"/>
</dbReference>
<evidence type="ECO:0000256" key="1">
    <source>
        <dbReference type="ARBA" id="ARBA00023015"/>
    </source>
</evidence>
<dbReference type="PROSITE" id="PS51032">
    <property type="entry name" value="AP2_ERF"/>
    <property type="match status" value="1"/>
</dbReference>
<name>K4FBB5_9CAUD</name>
<dbReference type="InterPro" id="IPR036955">
    <property type="entry name" value="AP2/ERF_dom_sf"/>
</dbReference>
<keyword evidence="5" id="KW-0378">Hydrolase</keyword>
<dbReference type="SUPFAM" id="SSF54171">
    <property type="entry name" value="DNA-binding domain"/>
    <property type="match status" value="1"/>
</dbReference>
<dbReference type="SMART" id="SM00380">
    <property type="entry name" value="AP2"/>
    <property type="match status" value="1"/>
</dbReference>
<keyword evidence="5" id="KW-0255">Endonuclease</keyword>
<dbReference type="KEGG" id="vg:13994375"/>
<dbReference type="InterPro" id="IPR044925">
    <property type="entry name" value="His-Me_finger_sf"/>
</dbReference>
<dbReference type="GeneID" id="13994375"/>
<dbReference type="GO" id="GO:0003700">
    <property type="term" value="F:DNA-binding transcription factor activity"/>
    <property type="evidence" value="ECO:0007669"/>
    <property type="project" value="InterPro"/>
</dbReference>
<dbReference type="Gene3D" id="3.90.75.20">
    <property type="match status" value="1"/>
</dbReference>
<dbReference type="EMBL" id="JN882286">
    <property type="protein sequence ID" value="AFC22054.1"/>
    <property type="molecule type" value="Genomic_DNA"/>
</dbReference>
<dbReference type="InterPro" id="IPR003615">
    <property type="entry name" value="HNH_nuc"/>
</dbReference>
<evidence type="ECO:0000256" key="2">
    <source>
        <dbReference type="ARBA" id="ARBA00023125"/>
    </source>
</evidence>
<keyword evidence="3" id="KW-0804">Transcription</keyword>
<reference evidence="5 6" key="1">
    <citation type="submission" date="2011-10" db="EMBL/GenBank/DDBJ databases">
        <authorList>
            <person name="Burke D."/>
        </authorList>
    </citation>
    <scope>NUCLEOTIDE SEQUENCE [LARGE SCALE GENOMIC DNA]</scope>
    <source>
        <strain evidence="5">VB_CsaP_GAP-52</strain>
    </source>
</reference>
<dbReference type="RefSeq" id="YP_006987710.1">
    <property type="nucleotide sequence ID" value="NC_019402.1"/>
</dbReference>
<feature type="domain" description="AP2/ERF" evidence="4">
    <location>
        <begin position="106"/>
        <end position="160"/>
    </location>
</feature>